<dbReference type="RefSeq" id="WP_011416551.1">
    <property type="nucleotide sequence ID" value="NC_007759.1"/>
</dbReference>
<gene>
    <name evidence="7" type="ORF">SYN_00538</name>
</gene>
<dbReference type="GO" id="GO:0016491">
    <property type="term" value="F:oxidoreductase activity"/>
    <property type="evidence" value="ECO:0007669"/>
    <property type="project" value="UniProtKB-KW"/>
</dbReference>
<comment type="cofactor">
    <cofactor evidence="1">
        <name>[4Fe-4S] cluster</name>
        <dbReference type="ChEBI" id="CHEBI:49883"/>
    </cofactor>
</comment>
<dbReference type="SMART" id="SM00729">
    <property type="entry name" value="Elp3"/>
    <property type="match status" value="1"/>
</dbReference>
<dbReference type="SFLD" id="SFLDG01082">
    <property type="entry name" value="B12-binding_domain_containing"/>
    <property type="match status" value="1"/>
</dbReference>
<keyword evidence="2" id="KW-0949">S-adenosyl-L-methionine</keyword>
<evidence type="ECO:0000313" key="8">
    <source>
        <dbReference type="Proteomes" id="UP000001933"/>
    </source>
</evidence>
<dbReference type="InterPro" id="IPR058240">
    <property type="entry name" value="rSAM_sf"/>
</dbReference>
<dbReference type="InParanoid" id="Q2LR10"/>
<dbReference type="SFLD" id="SFLDS00029">
    <property type="entry name" value="Radical_SAM"/>
    <property type="match status" value="1"/>
</dbReference>
<dbReference type="KEGG" id="sat:SYN_00538"/>
<dbReference type="eggNOG" id="COG1032">
    <property type="taxonomic scope" value="Bacteria"/>
</dbReference>
<dbReference type="Gene3D" id="3.80.30.20">
    <property type="entry name" value="tm_1862 like domain"/>
    <property type="match status" value="1"/>
</dbReference>
<keyword evidence="8" id="KW-1185">Reference proteome</keyword>
<dbReference type="Proteomes" id="UP000001933">
    <property type="component" value="Chromosome"/>
</dbReference>
<evidence type="ECO:0000259" key="6">
    <source>
        <dbReference type="SMART" id="SM00729"/>
    </source>
</evidence>
<dbReference type="Pfam" id="PF04055">
    <property type="entry name" value="Radical_SAM"/>
    <property type="match status" value="1"/>
</dbReference>
<reference evidence="7 8" key="1">
    <citation type="journal article" date="2007" name="Proc. Natl. Acad. Sci. U.S.A.">
        <title>The genome of Syntrophus aciditrophicus: life at the thermodynamic limit of microbial growth.</title>
        <authorList>
            <person name="McInerney M.J."/>
            <person name="Rohlin L."/>
            <person name="Mouttaki H."/>
            <person name="Kim U."/>
            <person name="Krupp R.S."/>
            <person name="Rios-Hernandez L."/>
            <person name="Sieber J."/>
            <person name="Struchtemeyer C.G."/>
            <person name="Bhattacharyya A."/>
            <person name="Campbell J.W."/>
            <person name="Gunsalus R.P."/>
        </authorList>
    </citation>
    <scope>NUCLEOTIDE SEQUENCE [LARGE SCALE GENOMIC DNA]</scope>
    <source>
        <strain evidence="7 8">SB</strain>
    </source>
</reference>
<evidence type="ECO:0000256" key="2">
    <source>
        <dbReference type="ARBA" id="ARBA00022691"/>
    </source>
</evidence>
<accession>Q2LR10</accession>
<dbReference type="STRING" id="56780.SYN_00538"/>
<proteinExistence type="predicted"/>
<evidence type="ECO:0000256" key="1">
    <source>
        <dbReference type="ARBA" id="ARBA00001966"/>
    </source>
</evidence>
<dbReference type="GO" id="GO:0046872">
    <property type="term" value="F:metal ion binding"/>
    <property type="evidence" value="ECO:0007669"/>
    <property type="project" value="UniProtKB-KW"/>
</dbReference>
<keyword evidence="3" id="KW-0479">Metal-binding</keyword>
<feature type="domain" description="Elp3/MiaA/NifB-like radical SAM core" evidence="6">
    <location>
        <begin position="254"/>
        <end position="462"/>
    </location>
</feature>
<dbReference type="InterPro" id="IPR051198">
    <property type="entry name" value="BchE-like"/>
</dbReference>
<dbReference type="HOGENOM" id="CLU_518499_0_0_7"/>
<organism evidence="7 8">
    <name type="scientific">Syntrophus aciditrophicus (strain SB)</name>
    <dbReference type="NCBI Taxonomy" id="56780"/>
    <lineage>
        <taxon>Bacteria</taxon>
        <taxon>Pseudomonadati</taxon>
        <taxon>Thermodesulfobacteriota</taxon>
        <taxon>Syntrophia</taxon>
        <taxon>Syntrophales</taxon>
        <taxon>Syntrophaceae</taxon>
        <taxon>Syntrophus</taxon>
    </lineage>
</organism>
<evidence type="ECO:0000313" key="7">
    <source>
        <dbReference type="EMBL" id="ABC76517.1"/>
    </source>
</evidence>
<sequence>MLLIYPPVVKPCEPPAGIAKLAGTLRGQGVPFTLLDANLEGLLSLLSGKCGENIASDTWTRRALNHLPDHLQALRGWRGYRNRDRYQRAIRDVNRVLEQVSPKRSHVHLSLANYEEKDLTPVRSEDLLASADCPEANPFYPYFRSRLHGLLESLSPSRIGFSLNFLSQALCTFAMMGFLRREYPGVKLVLGGGLVTSWMSRSDWRNPFSGLVDDLIAGAGEKPLLNLLGRHPGDRDFPPDYEDFHEHAYLAPGFILPYSASRGCYWRRCAFCPEKAEGQPYSAIPVTRAIAELQELVQRNRPVLIHLLDNALSPALLSALTEFPPGAPWYGFARITEHLADLEFCRSLKRSGCVLLKLGLESGDQAVLDALQKGIELTTASRVLKTLKEAGVATYVYLLFGTPPESPAAAEKTLSFVVEHASCIDFLNVAIFNLPAWGPEMSGLETRLFYPGDLSLYRDFVHPLGWDRLRVRHFLNRKFKRHPAVREILGHDPPVFTSNHAPFFVMSPGMSIF</sequence>
<dbReference type="InterPro" id="IPR006638">
    <property type="entry name" value="Elp3/MiaA/NifB-like_rSAM"/>
</dbReference>
<dbReference type="InterPro" id="IPR007197">
    <property type="entry name" value="rSAM"/>
</dbReference>
<evidence type="ECO:0000256" key="3">
    <source>
        <dbReference type="ARBA" id="ARBA00022723"/>
    </source>
</evidence>
<dbReference type="EC" id="1.8.-.-" evidence="7"/>
<keyword evidence="7" id="KW-0560">Oxidoreductase</keyword>
<name>Q2LR10_SYNAS</name>
<keyword evidence="5" id="KW-0411">Iron-sulfur</keyword>
<evidence type="ECO:0000256" key="4">
    <source>
        <dbReference type="ARBA" id="ARBA00023004"/>
    </source>
</evidence>
<dbReference type="GO" id="GO:0051536">
    <property type="term" value="F:iron-sulfur cluster binding"/>
    <property type="evidence" value="ECO:0007669"/>
    <property type="project" value="UniProtKB-KW"/>
</dbReference>
<dbReference type="SUPFAM" id="SSF102114">
    <property type="entry name" value="Radical SAM enzymes"/>
    <property type="match status" value="1"/>
</dbReference>
<dbReference type="OrthoDB" id="9762608at2"/>
<dbReference type="PANTHER" id="PTHR43409">
    <property type="entry name" value="ANAEROBIC MAGNESIUM-PROTOPORPHYRIN IX MONOMETHYL ESTER CYCLASE-RELATED"/>
    <property type="match status" value="1"/>
</dbReference>
<dbReference type="EMBL" id="CP000252">
    <property type="protein sequence ID" value="ABC76517.1"/>
    <property type="molecule type" value="Genomic_DNA"/>
</dbReference>
<dbReference type="PANTHER" id="PTHR43409:SF7">
    <property type="entry name" value="BLL1977 PROTEIN"/>
    <property type="match status" value="1"/>
</dbReference>
<evidence type="ECO:0000256" key="5">
    <source>
        <dbReference type="ARBA" id="ARBA00023014"/>
    </source>
</evidence>
<dbReference type="AlphaFoldDB" id="Q2LR10"/>
<dbReference type="GO" id="GO:0005829">
    <property type="term" value="C:cytosol"/>
    <property type="evidence" value="ECO:0007669"/>
    <property type="project" value="TreeGrafter"/>
</dbReference>
<keyword evidence="4" id="KW-0408">Iron</keyword>
<protein>
    <submittedName>
        <fullName evidence="7">Fe-S oxidoreductase</fullName>
        <ecNumber evidence="7">1.8.-.-</ecNumber>
    </submittedName>
</protein>
<dbReference type="InterPro" id="IPR023404">
    <property type="entry name" value="rSAM_horseshoe"/>
</dbReference>